<keyword evidence="2" id="KW-0326">Glycosidase</keyword>
<sequence length="334" mass="37159">MKRLILDIDSVGDDILTIFYCAKEKSLKLEGITTVLGASGSIEQATKVALNTLSIADSRNIPVYKGASKPMVGHPKEIMEKPVKINEELANIFGERIKGFNPPAKEPDHREKDKHAVDFIIETIMSNPKEISIVATGPLTNIGMALLQEPALADNIKECYIMGGVFKTPGNITPVVEYNIWNDPEASKIVFNSGVPITLIPLDICEDNSAADSMFTRDDIFDLSLMKNNPVASHIVNFLPLYIDIWREYFKLVGFPMDDVITAAMLVDETICNTTKRVYVDVETEGELSRGQCIAFFGSQILTKPKKENTRICTSINGLKFKKMFKDTINLYSK</sequence>
<accession>A0A5C8EIJ8</accession>
<dbReference type="GO" id="GO:0005829">
    <property type="term" value="C:cytosol"/>
    <property type="evidence" value="ECO:0007669"/>
    <property type="project" value="TreeGrafter"/>
</dbReference>
<protein>
    <submittedName>
        <fullName evidence="4">Nucleoside hydrolase</fullName>
    </submittedName>
</protein>
<name>A0A5C8EIJ8_BRAPL</name>
<reference evidence="4 5" key="1">
    <citation type="journal article" date="1992" name="Lakartidningen">
        <title>[Penicillin V and not amoxicillin is the first choice preparation in acute otitis].</title>
        <authorList>
            <person name="Kamme C."/>
            <person name="Lundgren K."/>
            <person name="Prellner K."/>
        </authorList>
    </citation>
    <scope>NUCLEOTIDE SEQUENCE [LARGE SCALE GENOMIC DNA]</scope>
    <source>
        <strain evidence="4 5">PC5538III-hc</strain>
    </source>
</reference>
<dbReference type="Proteomes" id="UP000323176">
    <property type="component" value="Unassembled WGS sequence"/>
</dbReference>
<evidence type="ECO:0000313" key="4">
    <source>
        <dbReference type="EMBL" id="TXJ37258.1"/>
    </source>
</evidence>
<evidence type="ECO:0000259" key="3">
    <source>
        <dbReference type="Pfam" id="PF01156"/>
    </source>
</evidence>
<dbReference type="GO" id="GO:0008477">
    <property type="term" value="F:purine nucleosidase activity"/>
    <property type="evidence" value="ECO:0007669"/>
    <property type="project" value="TreeGrafter"/>
</dbReference>
<dbReference type="InterPro" id="IPR023186">
    <property type="entry name" value="IUNH"/>
</dbReference>
<dbReference type="Pfam" id="PF01156">
    <property type="entry name" value="IU_nuc_hydro"/>
    <property type="match status" value="1"/>
</dbReference>
<gene>
    <name evidence="4" type="ORF">EPJ72_11160</name>
</gene>
<dbReference type="GO" id="GO:0006152">
    <property type="term" value="P:purine nucleoside catabolic process"/>
    <property type="evidence" value="ECO:0007669"/>
    <property type="project" value="TreeGrafter"/>
</dbReference>
<dbReference type="SUPFAM" id="SSF53590">
    <property type="entry name" value="Nucleoside hydrolase"/>
    <property type="match status" value="1"/>
</dbReference>
<dbReference type="EMBL" id="SAXY01000066">
    <property type="protein sequence ID" value="TXJ37258.1"/>
    <property type="molecule type" value="Genomic_DNA"/>
</dbReference>
<dbReference type="PANTHER" id="PTHR12304">
    <property type="entry name" value="INOSINE-URIDINE PREFERRING NUCLEOSIDE HYDROLASE"/>
    <property type="match status" value="1"/>
</dbReference>
<dbReference type="AlphaFoldDB" id="A0A5C8EIJ8"/>
<dbReference type="InterPro" id="IPR036452">
    <property type="entry name" value="Ribo_hydro-like"/>
</dbReference>
<evidence type="ECO:0000256" key="1">
    <source>
        <dbReference type="ARBA" id="ARBA00022801"/>
    </source>
</evidence>
<feature type="domain" description="Inosine/uridine-preferring nucleoside hydrolase" evidence="3">
    <location>
        <begin position="4"/>
        <end position="322"/>
    </location>
</feature>
<dbReference type="PANTHER" id="PTHR12304:SF4">
    <property type="entry name" value="URIDINE NUCLEOSIDASE"/>
    <property type="match status" value="1"/>
</dbReference>
<proteinExistence type="predicted"/>
<comment type="caution">
    <text evidence="4">The sequence shown here is derived from an EMBL/GenBank/DDBJ whole genome shotgun (WGS) entry which is preliminary data.</text>
</comment>
<dbReference type="Gene3D" id="3.90.245.10">
    <property type="entry name" value="Ribonucleoside hydrolase-like"/>
    <property type="match status" value="1"/>
</dbReference>
<keyword evidence="1 4" id="KW-0378">Hydrolase</keyword>
<dbReference type="OrthoDB" id="9797882at2"/>
<evidence type="ECO:0000313" key="5">
    <source>
        <dbReference type="Proteomes" id="UP000323176"/>
    </source>
</evidence>
<dbReference type="InterPro" id="IPR001910">
    <property type="entry name" value="Inosine/uridine_hydrolase_dom"/>
</dbReference>
<evidence type="ECO:0000256" key="2">
    <source>
        <dbReference type="ARBA" id="ARBA00023295"/>
    </source>
</evidence>
<organism evidence="4 5">
    <name type="scientific">Brachyspira pilosicoli</name>
    <name type="common">Serpulina pilosicoli</name>
    <dbReference type="NCBI Taxonomy" id="52584"/>
    <lineage>
        <taxon>Bacteria</taxon>
        <taxon>Pseudomonadati</taxon>
        <taxon>Spirochaetota</taxon>
        <taxon>Spirochaetia</taxon>
        <taxon>Brachyspirales</taxon>
        <taxon>Brachyspiraceae</taxon>
        <taxon>Brachyspira</taxon>
    </lineage>
</organism>